<keyword evidence="2" id="KW-1015">Disulfide bond</keyword>
<dbReference type="KEGG" id="lgi:LOTGIDRAFT_147399"/>
<accession>V4AG67</accession>
<dbReference type="EMBL" id="KB201601">
    <property type="protein sequence ID" value="ESO95867.1"/>
    <property type="molecule type" value="Genomic_DNA"/>
</dbReference>
<evidence type="ECO:0000313" key="6">
    <source>
        <dbReference type="EMBL" id="ESO95867.1"/>
    </source>
</evidence>
<dbReference type="InterPro" id="IPR036383">
    <property type="entry name" value="TSP1_rpt_sf"/>
</dbReference>
<dbReference type="CTD" id="20232037"/>
<dbReference type="EMBL" id="KB202237">
    <property type="protein sequence ID" value="ESO91633.1"/>
    <property type="molecule type" value="Genomic_DNA"/>
</dbReference>
<sequence length="82" mass="9224">VDCQVGDWGDWSECDNPCGYGSKKRIRKVKVHPENGGKHCPVLKQRQVCAGDGKSDICLQQSVENQFEELQGKSFFSAFYIN</sequence>
<dbReference type="Proteomes" id="UP000030746">
    <property type="component" value="Unassembled WGS sequence"/>
</dbReference>
<dbReference type="AlphaFoldDB" id="V4AG67"/>
<dbReference type="RefSeq" id="XP_009057698.1">
    <property type="nucleotide sequence ID" value="XM_009059450.1"/>
</dbReference>
<proteinExistence type="predicted"/>
<evidence type="ECO:0000259" key="4">
    <source>
        <dbReference type="Pfam" id="PF19028"/>
    </source>
</evidence>
<evidence type="ECO:0000256" key="1">
    <source>
        <dbReference type="ARBA" id="ARBA00022729"/>
    </source>
</evidence>
<gene>
    <name evidence="5" type="ORF">LOTGIDRAFT_121867</name>
    <name evidence="6" type="ORF">LOTGIDRAFT_147399</name>
</gene>
<dbReference type="HOGENOM" id="CLU_2564983_0_0_1"/>
<dbReference type="STRING" id="225164.V4AG67"/>
<evidence type="ECO:0000313" key="7">
    <source>
        <dbReference type="Proteomes" id="UP000030746"/>
    </source>
</evidence>
<dbReference type="SUPFAM" id="SSF82895">
    <property type="entry name" value="TSP-1 type 1 repeat"/>
    <property type="match status" value="1"/>
</dbReference>
<dbReference type="Gene3D" id="2.20.100.10">
    <property type="entry name" value="Thrombospondin type-1 (TSP1) repeat"/>
    <property type="match status" value="1"/>
</dbReference>
<dbReference type="PROSITE" id="PS50092">
    <property type="entry name" value="TSP1"/>
    <property type="match status" value="1"/>
</dbReference>
<dbReference type="PANTHER" id="PTHR20920:SF5">
    <property type="entry name" value="SMB DOMAIN-CONTAINING PROTEIN"/>
    <property type="match status" value="1"/>
</dbReference>
<dbReference type="Pfam" id="PF19028">
    <property type="entry name" value="TSP1_spondin"/>
    <property type="match status" value="1"/>
</dbReference>
<organism evidence="6 7">
    <name type="scientific">Lottia gigantea</name>
    <name type="common">Giant owl limpet</name>
    <dbReference type="NCBI Taxonomy" id="225164"/>
    <lineage>
        <taxon>Eukaryota</taxon>
        <taxon>Metazoa</taxon>
        <taxon>Spiralia</taxon>
        <taxon>Lophotrochozoa</taxon>
        <taxon>Mollusca</taxon>
        <taxon>Gastropoda</taxon>
        <taxon>Patellogastropoda</taxon>
        <taxon>Lottioidea</taxon>
        <taxon>Lottiidae</taxon>
        <taxon>Lottia</taxon>
    </lineage>
</organism>
<reference evidence="6 7" key="1">
    <citation type="journal article" date="2013" name="Nature">
        <title>Insights into bilaterian evolution from three spiralian genomes.</title>
        <authorList>
            <person name="Simakov O."/>
            <person name="Marletaz F."/>
            <person name="Cho S.J."/>
            <person name="Edsinger-Gonzales E."/>
            <person name="Havlak P."/>
            <person name="Hellsten U."/>
            <person name="Kuo D.H."/>
            <person name="Larsson T."/>
            <person name="Lv J."/>
            <person name="Arendt D."/>
            <person name="Savage R."/>
            <person name="Osoegawa K."/>
            <person name="de Jong P."/>
            <person name="Grimwood J."/>
            <person name="Chapman J.A."/>
            <person name="Shapiro H."/>
            <person name="Aerts A."/>
            <person name="Otillar R.P."/>
            <person name="Terry A.Y."/>
            <person name="Boore J.L."/>
            <person name="Grigoriev I.V."/>
            <person name="Lindberg D.R."/>
            <person name="Seaver E.C."/>
            <person name="Weisblat D.A."/>
            <person name="Putnam N.H."/>
            <person name="Rokhsar D.S."/>
        </authorList>
    </citation>
    <scope>NUCLEOTIDE SEQUENCE [LARGE SCALE GENOMIC DNA]</scope>
</reference>
<protein>
    <recommendedName>
        <fullName evidence="4">Spondin-like TSP1 domain-containing protein</fullName>
    </recommendedName>
</protein>
<dbReference type="GeneID" id="20232037"/>
<keyword evidence="7" id="KW-1185">Reference proteome</keyword>
<dbReference type="GeneID" id="20235246"/>
<feature type="domain" description="Spondin-like TSP1" evidence="4">
    <location>
        <begin position="3"/>
        <end position="51"/>
    </location>
</feature>
<dbReference type="CTD" id="20235246"/>
<dbReference type="InterPro" id="IPR044004">
    <property type="entry name" value="TSP1_spondin_dom"/>
</dbReference>
<evidence type="ECO:0000313" key="5">
    <source>
        <dbReference type="EMBL" id="ESO91633.1"/>
    </source>
</evidence>
<feature type="non-terminal residue" evidence="6">
    <location>
        <position position="1"/>
    </location>
</feature>
<dbReference type="InterPro" id="IPR000884">
    <property type="entry name" value="TSP1_rpt"/>
</dbReference>
<dbReference type="SMART" id="SM00209">
    <property type="entry name" value="TSP1"/>
    <property type="match status" value="1"/>
</dbReference>
<dbReference type="PANTHER" id="PTHR20920">
    <property type="entry name" value="RPE-SPONDIN"/>
    <property type="match status" value="1"/>
</dbReference>
<dbReference type="KEGG" id="lgi:LOTGIDRAFT_121867"/>
<name>V4AG67_LOTGI</name>
<dbReference type="OrthoDB" id="98591at2759"/>
<keyword evidence="1" id="KW-0732">Signal</keyword>
<dbReference type="FunFam" id="2.20.100.10:FF:000134">
    <property type="entry name" value="Uncharacterized protein"/>
    <property type="match status" value="1"/>
</dbReference>
<evidence type="ECO:0000256" key="3">
    <source>
        <dbReference type="ARBA" id="ARBA00023180"/>
    </source>
</evidence>
<dbReference type="RefSeq" id="XP_009053445.1">
    <property type="nucleotide sequence ID" value="XM_009055197.1"/>
</dbReference>
<keyword evidence="3" id="KW-0325">Glycoprotein</keyword>
<dbReference type="InterPro" id="IPR039942">
    <property type="entry name" value="SBSPO"/>
</dbReference>
<evidence type="ECO:0000256" key="2">
    <source>
        <dbReference type="ARBA" id="ARBA00023157"/>
    </source>
</evidence>